<name>A0A067PB67_9AGAM</name>
<evidence type="ECO:0000313" key="2">
    <source>
        <dbReference type="Proteomes" id="UP000027265"/>
    </source>
</evidence>
<keyword evidence="2" id="KW-1185">Reference proteome</keyword>
<sequence>LQNNPIGCCHDLVTACRASDEHRTDFQKVLKQGNESNLFTLPQNELLQDVDTRWSSMLLMIGRALKLHLVS</sequence>
<accession>A0A067PB67</accession>
<gene>
    <name evidence="1" type="ORF">JAAARDRAFT_139390</name>
</gene>
<dbReference type="OrthoDB" id="2790258at2759"/>
<dbReference type="InParanoid" id="A0A067PB67"/>
<evidence type="ECO:0000313" key="1">
    <source>
        <dbReference type="EMBL" id="KDQ51979.1"/>
    </source>
</evidence>
<protein>
    <submittedName>
        <fullName evidence="1">Uncharacterized protein</fullName>
    </submittedName>
</protein>
<organism evidence="1 2">
    <name type="scientific">Jaapia argillacea MUCL 33604</name>
    <dbReference type="NCBI Taxonomy" id="933084"/>
    <lineage>
        <taxon>Eukaryota</taxon>
        <taxon>Fungi</taxon>
        <taxon>Dikarya</taxon>
        <taxon>Basidiomycota</taxon>
        <taxon>Agaricomycotina</taxon>
        <taxon>Agaricomycetes</taxon>
        <taxon>Agaricomycetidae</taxon>
        <taxon>Jaapiales</taxon>
        <taxon>Jaapiaceae</taxon>
        <taxon>Jaapia</taxon>
    </lineage>
</organism>
<dbReference type="EMBL" id="KL197743">
    <property type="protein sequence ID" value="KDQ51979.1"/>
    <property type="molecule type" value="Genomic_DNA"/>
</dbReference>
<proteinExistence type="predicted"/>
<dbReference type="Proteomes" id="UP000027265">
    <property type="component" value="Unassembled WGS sequence"/>
</dbReference>
<dbReference type="AlphaFoldDB" id="A0A067PB67"/>
<feature type="non-terminal residue" evidence="1">
    <location>
        <position position="1"/>
    </location>
</feature>
<reference evidence="2" key="1">
    <citation type="journal article" date="2014" name="Proc. Natl. Acad. Sci. U.S.A.">
        <title>Extensive sampling of basidiomycete genomes demonstrates inadequacy of the white-rot/brown-rot paradigm for wood decay fungi.</title>
        <authorList>
            <person name="Riley R."/>
            <person name="Salamov A.A."/>
            <person name="Brown D.W."/>
            <person name="Nagy L.G."/>
            <person name="Floudas D."/>
            <person name="Held B.W."/>
            <person name="Levasseur A."/>
            <person name="Lombard V."/>
            <person name="Morin E."/>
            <person name="Otillar R."/>
            <person name="Lindquist E.A."/>
            <person name="Sun H."/>
            <person name="LaButti K.M."/>
            <person name="Schmutz J."/>
            <person name="Jabbour D."/>
            <person name="Luo H."/>
            <person name="Baker S.E."/>
            <person name="Pisabarro A.G."/>
            <person name="Walton J.D."/>
            <person name="Blanchette R.A."/>
            <person name="Henrissat B."/>
            <person name="Martin F."/>
            <person name="Cullen D."/>
            <person name="Hibbett D.S."/>
            <person name="Grigoriev I.V."/>
        </authorList>
    </citation>
    <scope>NUCLEOTIDE SEQUENCE [LARGE SCALE GENOMIC DNA]</scope>
    <source>
        <strain evidence="2">MUCL 33604</strain>
    </source>
</reference>
<dbReference type="HOGENOM" id="CLU_187301_0_0_1"/>